<keyword evidence="5" id="KW-0539">Nucleus</keyword>
<dbReference type="InterPro" id="IPR044867">
    <property type="entry name" value="DEUBAD_dom"/>
</dbReference>
<keyword evidence="4" id="KW-0647">Proteasome</keyword>
<protein>
    <recommendedName>
        <fullName evidence="10">Pru domain-containing protein</fullName>
    </recommendedName>
</protein>
<evidence type="ECO:0000256" key="6">
    <source>
        <dbReference type="SAM" id="MobiDB-lite"/>
    </source>
</evidence>
<dbReference type="GO" id="GO:0008541">
    <property type="term" value="C:proteasome regulatory particle, lid subcomplex"/>
    <property type="evidence" value="ECO:0007669"/>
    <property type="project" value="TreeGrafter"/>
</dbReference>
<evidence type="ECO:0000256" key="1">
    <source>
        <dbReference type="ARBA" id="ARBA00004123"/>
    </source>
</evidence>
<dbReference type="AlphaFoldDB" id="A0A7S3VUQ2"/>
<evidence type="ECO:0000256" key="4">
    <source>
        <dbReference type="ARBA" id="ARBA00022942"/>
    </source>
</evidence>
<comment type="subcellular location">
    <subcellularLocation>
        <location evidence="2">Cytoplasm</location>
    </subcellularLocation>
    <subcellularLocation>
        <location evidence="1">Nucleus</location>
    </subcellularLocation>
</comment>
<dbReference type="GO" id="GO:0005634">
    <property type="term" value="C:nucleus"/>
    <property type="evidence" value="ECO:0007669"/>
    <property type="project" value="UniProtKB-SubCell"/>
</dbReference>
<evidence type="ECO:0000259" key="8">
    <source>
        <dbReference type="PROSITE" id="PS51917"/>
    </source>
</evidence>
<dbReference type="InterPro" id="IPR006773">
    <property type="entry name" value="Rpn13/ADRM1"/>
</dbReference>
<dbReference type="EMBL" id="HBIP01037369">
    <property type="protein sequence ID" value="CAE0507509.1"/>
    <property type="molecule type" value="Transcribed_RNA"/>
</dbReference>
<keyword evidence="3" id="KW-0963">Cytoplasm</keyword>
<feature type="domain" description="DEUBAD" evidence="7">
    <location>
        <begin position="188"/>
        <end position="290"/>
    </location>
</feature>
<dbReference type="Gene3D" id="1.10.2020.20">
    <property type="match status" value="1"/>
</dbReference>
<dbReference type="Pfam" id="PF16550">
    <property type="entry name" value="RPN13_C"/>
    <property type="match status" value="1"/>
</dbReference>
<dbReference type="PANTHER" id="PTHR12225:SF0">
    <property type="entry name" value="PROTEASOMAL UBIQUITIN RECEPTOR ADRM1"/>
    <property type="match status" value="1"/>
</dbReference>
<evidence type="ECO:0008006" key="10">
    <source>
        <dbReference type="Google" id="ProtNLM"/>
    </source>
</evidence>
<evidence type="ECO:0000256" key="2">
    <source>
        <dbReference type="ARBA" id="ARBA00004496"/>
    </source>
</evidence>
<dbReference type="GO" id="GO:0061133">
    <property type="term" value="F:endopeptidase activator activity"/>
    <property type="evidence" value="ECO:0007669"/>
    <property type="project" value="TreeGrafter"/>
</dbReference>
<feature type="region of interest" description="Disordered" evidence="6">
    <location>
        <begin position="117"/>
        <end position="144"/>
    </location>
</feature>
<dbReference type="InterPro" id="IPR044868">
    <property type="entry name" value="Rpn13/ADRM1_Pru"/>
</dbReference>
<dbReference type="PANTHER" id="PTHR12225">
    <property type="entry name" value="ADHESION REGULATING MOLECULE 1 110 KDA CELL MEMBRANE GLYCOPROTEIN"/>
    <property type="match status" value="1"/>
</dbReference>
<dbReference type="InterPro" id="IPR038633">
    <property type="entry name" value="Rpn13/ADRM1_Pru_sf"/>
</dbReference>
<reference evidence="9" key="1">
    <citation type="submission" date="2021-01" db="EMBL/GenBank/DDBJ databases">
        <authorList>
            <person name="Corre E."/>
            <person name="Pelletier E."/>
            <person name="Niang G."/>
            <person name="Scheremetjew M."/>
            <person name="Finn R."/>
            <person name="Kale V."/>
            <person name="Holt S."/>
            <person name="Cochrane G."/>
            <person name="Meng A."/>
            <person name="Brown T."/>
            <person name="Cohen L."/>
        </authorList>
    </citation>
    <scope>NUCLEOTIDE SEQUENCE</scope>
    <source>
        <strain evidence="9">CCMP1320</strain>
    </source>
</reference>
<evidence type="ECO:0000256" key="5">
    <source>
        <dbReference type="ARBA" id="ARBA00023242"/>
    </source>
</evidence>
<gene>
    <name evidence="9" type="ORF">DTER00134_LOCUS22586</name>
</gene>
<feature type="domain" description="Pru" evidence="8">
    <location>
        <begin position="1"/>
        <end position="116"/>
    </location>
</feature>
<dbReference type="GO" id="GO:0070628">
    <property type="term" value="F:proteasome binding"/>
    <property type="evidence" value="ECO:0007669"/>
    <property type="project" value="TreeGrafter"/>
</dbReference>
<accession>A0A7S3VUQ2</accession>
<dbReference type="Gene3D" id="2.30.29.70">
    <property type="entry name" value="Proteasomal ubiquitin receptor Rpn13/ADRM1"/>
    <property type="match status" value="1"/>
</dbReference>
<dbReference type="PROSITE" id="PS51917">
    <property type="entry name" value="PRU"/>
    <property type="match status" value="1"/>
</dbReference>
<dbReference type="InterPro" id="IPR032368">
    <property type="entry name" value="RPN13_DEUBAD"/>
</dbReference>
<evidence type="ECO:0000256" key="3">
    <source>
        <dbReference type="ARBA" id="ARBA00022490"/>
    </source>
</evidence>
<dbReference type="GO" id="GO:0005737">
    <property type="term" value="C:cytoplasm"/>
    <property type="evidence" value="ECO:0007669"/>
    <property type="project" value="UniProtKB-SubCell"/>
</dbReference>
<dbReference type="InterPro" id="IPR038108">
    <property type="entry name" value="RPN13_DEUBAD_sf"/>
</dbReference>
<evidence type="ECO:0000259" key="7">
    <source>
        <dbReference type="PROSITE" id="PS51916"/>
    </source>
</evidence>
<evidence type="ECO:0000313" key="9">
    <source>
        <dbReference type="EMBL" id="CAE0507509.1"/>
    </source>
</evidence>
<feature type="compositionally biased region" description="Low complexity" evidence="6">
    <location>
        <begin position="132"/>
        <end position="144"/>
    </location>
</feature>
<dbReference type="PROSITE" id="PS51916">
    <property type="entry name" value="DEUBAD"/>
    <property type="match status" value="1"/>
</dbReference>
<name>A0A7S3VUQ2_DUNTE</name>
<dbReference type="Pfam" id="PF04683">
    <property type="entry name" value="Rpn13_ADRM1_Pru"/>
    <property type="match status" value="1"/>
</dbReference>
<organism evidence="9">
    <name type="scientific">Dunaliella tertiolecta</name>
    <name type="common">Green alga</name>
    <dbReference type="NCBI Taxonomy" id="3047"/>
    <lineage>
        <taxon>Eukaryota</taxon>
        <taxon>Viridiplantae</taxon>
        <taxon>Chlorophyta</taxon>
        <taxon>core chlorophytes</taxon>
        <taxon>Chlorophyceae</taxon>
        <taxon>CS clade</taxon>
        <taxon>Chlamydomonadales</taxon>
        <taxon>Dunaliellaceae</taxon>
        <taxon>Dunaliella</taxon>
    </lineage>
</organism>
<proteinExistence type="predicted"/>
<sequence>MEQTLVEFRAGLLQPVENVLRADTRKGLLRVVQADDDLVHVMWYERVGAVPKEQPERDIVVFPSECSLKEVPHQPRCFTLSFAADPSRDEFYWMQEPKADRDAALIAAFNAAVNGELPQPSAPVAPQPEVTSSSRDAADSAQRSGADLAALLRTALASAGEPAQVGSQDSNALAASLMAQMAGKGTKRMRVDEGPGLHDVLQPEAVVPLLQDPESLQALAEHLPEEHRTMKQLIATIQSPQFRQQVALFGAAIQTGQLDTLHQFGLHTKGFSTADFLEAIQEQARKAEGGGPSAME</sequence>